<dbReference type="InterPro" id="IPR040346">
    <property type="entry name" value="GEX1/Brambleberry"/>
</dbReference>
<sequence length="253" mass="29123">MDVTNSKVIGVRKPRGWKNQLAVSWSAYFRQKTEKLVNQLVKSADYAEEKLESIEEKSEHLLQGSKDIHDSLTRIDQQTHQVAQTSENVSHHITEVLIQSEVVLEESEMIAASQLELQRGQDRMRIQLDEGMTAIHDSYNNLGKKIDHLQYETVELENKISKVGESMQTKMRSLQGKADEIGKSQALEESRKFQQEAHVLNFRFAVEVANKKKLEWTEGTERRRERLVKPLQTCCAEEVAPSSRLPNEEECYV</sequence>
<dbReference type="OrthoDB" id="377549at2759"/>
<dbReference type="PANTHER" id="PTHR33538:SF2">
    <property type="entry name" value="PROTEIN GAMETE EXPRESSED 1"/>
    <property type="match status" value="1"/>
</dbReference>
<comment type="caution">
    <text evidence="1">The sequence shown here is derived from an EMBL/GenBank/DDBJ whole genome shotgun (WGS) entry which is preliminary data.</text>
</comment>
<dbReference type="PANTHER" id="PTHR33538">
    <property type="entry name" value="PROTEIN GAMETE EXPRESSED 1"/>
    <property type="match status" value="1"/>
</dbReference>
<protein>
    <submittedName>
        <fullName evidence="1">Protein GAMETE EXPRESSED 1</fullName>
    </submittedName>
</protein>
<gene>
    <name evidence="1" type="ORF">CJ030_MR2G024674</name>
</gene>
<reference evidence="1 2" key="1">
    <citation type="journal article" date="2019" name="Plant Biotechnol. J.">
        <title>The red bayberry genome and genetic basis of sex determination.</title>
        <authorList>
            <person name="Jia H.M."/>
            <person name="Jia H.J."/>
            <person name="Cai Q.L."/>
            <person name="Wang Y."/>
            <person name="Zhao H.B."/>
            <person name="Yang W.F."/>
            <person name="Wang G.Y."/>
            <person name="Li Y.H."/>
            <person name="Zhan D.L."/>
            <person name="Shen Y.T."/>
            <person name="Niu Q.F."/>
            <person name="Chang L."/>
            <person name="Qiu J."/>
            <person name="Zhao L."/>
            <person name="Xie H.B."/>
            <person name="Fu W.Y."/>
            <person name="Jin J."/>
            <person name="Li X.W."/>
            <person name="Jiao Y."/>
            <person name="Zhou C.C."/>
            <person name="Tu T."/>
            <person name="Chai C.Y."/>
            <person name="Gao J.L."/>
            <person name="Fan L.J."/>
            <person name="van de Weg E."/>
            <person name="Wang J.Y."/>
            <person name="Gao Z.S."/>
        </authorList>
    </citation>
    <scope>NUCLEOTIDE SEQUENCE [LARGE SCALE GENOMIC DNA]</scope>
    <source>
        <tissue evidence="1">Leaves</tissue>
    </source>
</reference>
<dbReference type="Proteomes" id="UP000516437">
    <property type="component" value="Chromosome 2"/>
</dbReference>
<name>A0A6A1WG28_9ROSI</name>
<accession>A0A6A1WG28</accession>
<proteinExistence type="predicted"/>
<keyword evidence="2" id="KW-1185">Reference proteome</keyword>
<evidence type="ECO:0000313" key="1">
    <source>
        <dbReference type="EMBL" id="KAB1223316.1"/>
    </source>
</evidence>
<evidence type="ECO:0000313" key="2">
    <source>
        <dbReference type="Proteomes" id="UP000516437"/>
    </source>
</evidence>
<dbReference type="AlphaFoldDB" id="A0A6A1WG28"/>
<organism evidence="1 2">
    <name type="scientific">Morella rubra</name>
    <name type="common">Chinese bayberry</name>
    <dbReference type="NCBI Taxonomy" id="262757"/>
    <lineage>
        <taxon>Eukaryota</taxon>
        <taxon>Viridiplantae</taxon>
        <taxon>Streptophyta</taxon>
        <taxon>Embryophyta</taxon>
        <taxon>Tracheophyta</taxon>
        <taxon>Spermatophyta</taxon>
        <taxon>Magnoliopsida</taxon>
        <taxon>eudicotyledons</taxon>
        <taxon>Gunneridae</taxon>
        <taxon>Pentapetalae</taxon>
        <taxon>rosids</taxon>
        <taxon>fabids</taxon>
        <taxon>Fagales</taxon>
        <taxon>Myricaceae</taxon>
        <taxon>Morella</taxon>
    </lineage>
</organism>
<dbReference type="EMBL" id="RXIC02000020">
    <property type="protein sequence ID" value="KAB1223316.1"/>
    <property type="molecule type" value="Genomic_DNA"/>
</dbReference>